<name>A0A544W7Z0_9MYCO</name>
<dbReference type="RefSeq" id="WP_142550442.1">
    <property type="nucleotide sequence ID" value="NZ_VIFX01000002.1"/>
</dbReference>
<sequence>MTADAETAAPTEASPNGSVLPLRGKTCFLASPIGLDGSPTRNRSDRVMTYVIEEALKPLGYETVRADRINSAGRITSQIVSRIIEADLLVADLTDHNANVFYELAIRHAFNKPYVQIIEAGQDIPFDVRDMRTIHIDHQDLKSAAEAKAALAAMVLDIEDGNRPESPVVTAVDLRTLENSGDPEKIEIAQLSSAVVALNSEVRSLREERRSSRGSSTANIEKRMADYRRETEQSYRAQVALAKIIRDMHDSKTVTFEDIEHAIQLATTSEVQDVLRRIEQELAPF</sequence>
<reference evidence="2 3" key="1">
    <citation type="submission" date="2018-10" db="EMBL/GenBank/DDBJ databases">
        <title>Draft genome of Mycobacterium hodleri strain B.</title>
        <authorList>
            <person name="Amande T.J."/>
            <person name="Mcgenity T.J."/>
        </authorList>
    </citation>
    <scope>NUCLEOTIDE SEQUENCE [LARGE SCALE GENOMIC DNA]</scope>
    <source>
        <strain evidence="2 3">B</strain>
    </source>
</reference>
<accession>A0A544W7Z0</accession>
<evidence type="ECO:0000256" key="1">
    <source>
        <dbReference type="SAM" id="MobiDB-lite"/>
    </source>
</evidence>
<dbReference type="Proteomes" id="UP000315759">
    <property type="component" value="Unassembled WGS sequence"/>
</dbReference>
<protein>
    <submittedName>
        <fullName evidence="2">Uncharacterized protein</fullName>
    </submittedName>
</protein>
<feature type="compositionally biased region" description="Basic and acidic residues" evidence="1">
    <location>
        <begin position="220"/>
        <end position="229"/>
    </location>
</feature>
<evidence type="ECO:0000313" key="3">
    <source>
        <dbReference type="Proteomes" id="UP000315759"/>
    </source>
</evidence>
<evidence type="ECO:0000313" key="2">
    <source>
        <dbReference type="EMBL" id="TQR88357.1"/>
    </source>
</evidence>
<organism evidence="2 3">
    <name type="scientific">Mycolicibacterium hodleri</name>
    <dbReference type="NCBI Taxonomy" id="49897"/>
    <lineage>
        <taxon>Bacteria</taxon>
        <taxon>Bacillati</taxon>
        <taxon>Actinomycetota</taxon>
        <taxon>Actinomycetes</taxon>
        <taxon>Mycobacteriales</taxon>
        <taxon>Mycobacteriaceae</taxon>
        <taxon>Mycolicibacterium</taxon>
    </lineage>
</organism>
<proteinExistence type="predicted"/>
<dbReference type="AlphaFoldDB" id="A0A544W7Z0"/>
<keyword evidence="3" id="KW-1185">Reference proteome</keyword>
<dbReference type="EMBL" id="VIFX01000002">
    <property type="protein sequence ID" value="TQR88357.1"/>
    <property type="molecule type" value="Genomic_DNA"/>
</dbReference>
<feature type="region of interest" description="Disordered" evidence="1">
    <location>
        <begin position="206"/>
        <end position="229"/>
    </location>
</feature>
<gene>
    <name evidence="2" type="ORF">D8S82_02290</name>
</gene>
<comment type="caution">
    <text evidence="2">The sequence shown here is derived from an EMBL/GenBank/DDBJ whole genome shotgun (WGS) entry which is preliminary data.</text>
</comment>
<dbReference type="Gene3D" id="3.40.50.450">
    <property type="match status" value="1"/>
</dbReference>